<protein>
    <recommendedName>
        <fullName evidence="6">Penicillin-binding protein 1A</fullName>
        <ecNumber evidence="24">2.4.99.28</ecNumber>
        <ecNumber evidence="5">3.4.16.4</ecNumber>
    </recommendedName>
</protein>
<dbReference type="EC" id="3.4.16.4" evidence="5"/>
<evidence type="ECO:0000256" key="2">
    <source>
        <dbReference type="ARBA" id="ARBA00004752"/>
    </source>
</evidence>
<evidence type="ECO:0000256" key="27">
    <source>
        <dbReference type="SAM" id="Phobius"/>
    </source>
</evidence>
<dbReference type="Gene3D" id="2.40.50.140">
    <property type="entry name" value="Nucleic acid-binding proteins"/>
    <property type="match status" value="1"/>
</dbReference>
<comment type="subcellular location">
    <subcellularLocation>
        <location evidence="1">Cell inner membrane</location>
        <topology evidence="1">Single-pass type II membrane protein</topology>
    </subcellularLocation>
</comment>
<feature type="region of interest" description="Disordered" evidence="26">
    <location>
        <begin position="1"/>
        <end position="46"/>
    </location>
</feature>
<dbReference type="PANTHER" id="PTHR32282:SF27">
    <property type="entry name" value="PENICILLIN-BINDING PROTEIN 1A"/>
    <property type="match status" value="1"/>
</dbReference>
<comment type="caution">
    <text evidence="31">The sequence shown here is derived from an EMBL/GenBank/DDBJ whole genome shotgun (WGS) entry which is preliminary data.</text>
</comment>
<dbReference type="SUPFAM" id="SSF56601">
    <property type="entry name" value="beta-lactamase/transpeptidase-like"/>
    <property type="match status" value="1"/>
</dbReference>
<dbReference type="Gene3D" id="3.40.710.10">
    <property type="entry name" value="DD-peptidase/beta-lactamase superfamily"/>
    <property type="match status" value="1"/>
</dbReference>
<feature type="compositionally biased region" description="Basic and acidic residues" evidence="26">
    <location>
        <begin position="1"/>
        <end position="10"/>
    </location>
</feature>
<dbReference type="Pfam" id="PF00912">
    <property type="entry name" value="Transgly"/>
    <property type="match status" value="1"/>
</dbReference>
<reference evidence="32" key="1">
    <citation type="journal article" date="2019" name="Int. J. Syst. Evol. Microbiol.">
        <title>The Global Catalogue of Microorganisms (GCM) 10K type strain sequencing project: providing services to taxonomists for standard genome sequencing and annotation.</title>
        <authorList>
            <consortium name="The Broad Institute Genomics Platform"/>
            <consortium name="The Broad Institute Genome Sequencing Center for Infectious Disease"/>
            <person name="Wu L."/>
            <person name="Ma J."/>
        </authorList>
    </citation>
    <scope>NUCLEOTIDE SEQUENCE [LARGE SCALE GENOMIC DNA]</scope>
    <source>
        <strain evidence="32">KCTC 52094</strain>
    </source>
</reference>
<dbReference type="RefSeq" id="WP_379595716.1">
    <property type="nucleotide sequence ID" value="NZ_JBHRTN010000008.1"/>
</dbReference>
<dbReference type="Proteomes" id="UP001595593">
    <property type="component" value="Unassembled WGS sequence"/>
</dbReference>
<evidence type="ECO:0000256" key="1">
    <source>
        <dbReference type="ARBA" id="ARBA00004249"/>
    </source>
</evidence>
<evidence type="ECO:0000256" key="10">
    <source>
        <dbReference type="ARBA" id="ARBA00022670"/>
    </source>
</evidence>
<dbReference type="InterPro" id="IPR012338">
    <property type="entry name" value="Beta-lactam/transpept-like"/>
</dbReference>
<evidence type="ECO:0000256" key="17">
    <source>
        <dbReference type="ARBA" id="ARBA00022984"/>
    </source>
</evidence>
<evidence type="ECO:0000256" key="9">
    <source>
        <dbReference type="ARBA" id="ARBA00022645"/>
    </source>
</evidence>
<dbReference type="InterPro" id="IPR001460">
    <property type="entry name" value="PCN-bd_Tpept"/>
</dbReference>
<name>A0ABV7FXR9_9PROT</name>
<comment type="similarity">
    <text evidence="4">In the N-terminal section; belongs to the glycosyltransferase 51 family.</text>
</comment>
<dbReference type="Pfam" id="PF17092">
    <property type="entry name" value="PCB_OB"/>
    <property type="match status" value="1"/>
</dbReference>
<organism evidence="31 32">
    <name type="scientific">Teichococcus globiformis</name>
    <dbReference type="NCBI Taxonomy" id="2307229"/>
    <lineage>
        <taxon>Bacteria</taxon>
        <taxon>Pseudomonadati</taxon>
        <taxon>Pseudomonadota</taxon>
        <taxon>Alphaproteobacteria</taxon>
        <taxon>Acetobacterales</taxon>
        <taxon>Roseomonadaceae</taxon>
        <taxon>Roseomonas</taxon>
    </lineage>
</organism>
<evidence type="ECO:0000256" key="11">
    <source>
        <dbReference type="ARBA" id="ARBA00022676"/>
    </source>
</evidence>
<feature type="transmembrane region" description="Helical" evidence="27">
    <location>
        <begin position="55"/>
        <end position="78"/>
    </location>
</feature>
<keyword evidence="18 27" id="KW-1133">Transmembrane helix</keyword>
<evidence type="ECO:0000313" key="31">
    <source>
        <dbReference type="EMBL" id="MFC3125193.1"/>
    </source>
</evidence>
<dbReference type="EMBL" id="JBHRTN010000008">
    <property type="protein sequence ID" value="MFC3125193.1"/>
    <property type="molecule type" value="Genomic_DNA"/>
</dbReference>
<keyword evidence="14" id="KW-0378">Hydrolase</keyword>
<evidence type="ECO:0000256" key="18">
    <source>
        <dbReference type="ARBA" id="ARBA00022989"/>
    </source>
</evidence>
<dbReference type="Gene3D" id="1.10.3810.10">
    <property type="entry name" value="Biosynthetic peptidoglycan transglycosylase-like"/>
    <property type="match status" value="1"/>
</dbReference>
<evidence type="ECO:0000256" key="3">
    <source>
        <dbReference type="ARBA" id="ARBA00007090"/>
    </source>
</evidence>
<evidence type="ECO:0000256" key="21">
    <source>
        <dbReference type="ARBA" id="ARBA00023268"/>
    </source>
</evidence>
<evidence type="ECO:0000256" key="16">
    <source>
        <dbReference type="ARBA" id="ARBA00022968"/>
    </source>
</evidence>
<evidence type="ECO:0000256" key="20">
    <source>
        <dbReference type="ARBA" id="ARBA00023251"/>
    </source>
</evidence>
<keyword evidence="15" id="KW-0133">Cell shape</keyword>
<feature type="region of interest" description="Disordered" evidence="26">
    <location>
        <begin position="832"/>
        <end position="860"/>
    </location>
</feature>
<evidence type="ECO:0000256" key="23">
    <source>
        <dbReference type="ARBA" id="ARBA00034000"/>
    </source>
</evidence>
<feature type="compositionally biased region" description="Basic and acidic residues" evidence="26">
    <location>
        <begin position="35"/>
        <end position="44"/>
    </location>
</feature>
<evidence type="ECO:0000256" key="5">
    <source>
        <dbReference type="ARBA" id="ARBA00012448"/>
    </source>
</evidence>
<keyword evidence="11" id="KW-0328">Glycosyltransferase</keyword>
<feature type="domain" description="Glycosyl transferase family 51" evidence="29">
    <location>
        <begin position="110"/>
        <end position="284"/>
    </location>
</feature>
<evidence type="ECO:0000256" key="26">
    <source>
        <dbReference type="SAM" id="MobiDB-lite"/>
    </source>
</evidence>
<evidence type="ECO:0000256" key="12">
    <source>
        <dbReference type="ARBA" id="ARBA00022679"/>
    </source>
</evidence>
<evidence type="ECO:0000256" key="7">
    <source>
        <dbReference type="ARBA" id="ARBA00022475"/>
    </source>
</evidence>
<evidence type="ECO:0000256" key="15">
    <source>
        <dbReference type="ARBA" id="ARBA00022960"/>
    </source>
</evidence>
<dbReference type="EC" id="2.4.99.28" evidence="24"/>
<keyword evidence="12" id="KW-0808">Transferase</keyword>
<comment type="pathway">
    <text evidence="2">Cell wall biogenesis; peptidoglycan biosynthesis.</text>
</comment>
<evidence type="ECO:0000259" key="28">
    <source>
        <dbReference type="Pfam" id="PF00905"/>
    </source>
</evidence>
<dbReference type="InterPro" id="IPR001264">
    <property type="entry name" value="Glyco_trans_51"/>
</dbReference>
<dbReference type="PANTHER" id="PTHR32282">
    <property type="entry name" value="BINDING PROTEIN TRANSPEPTIDASE, PUTATIVE-RELATED"/>
    <property type="match status" value="1"/>
</dbReference>
<feature type="domain" description="Penicillin-binding protein OB-like" evidence="30">
    <location>
        <begin position="374"/>
        <end position="501"/>
    </location>
</feature>
<dbReference type="InterPro" id="IPR050396">
    <property type="entry name" value="Glycosyltr_51/Transpeptidase"/>
</dbReference>
<keyword evidence="13 27" id="KW-0812">Transmembrane</keyword>
<evidence type="ECO:0000256" key="8">
    <source>
        <dbReference type="ARBA" id="ARBA00022519"/>
    </source>
</evidence>
<evidence type="ECO:0000256" key="19">
    <source>
        <dbReference type="ARBA" id="ARBA00023136"/>
    </source>
</evidence>
<evidence type="ECO:0000256" key="22">
    <source>
        <dbReference type="ARBA" id="ARBA00023316"/>
    </source>
</evidence>
<comment type="similarity">
    <text evidence="3">In the C-terminal section; belongs to the transpeptidase family.</text>
</comment>
<sequence length="860" mass="93032">MAPNDLRADRPLVGNRARSPETAPPGQPPRPPRRGGKDGGDGHPRRTVGRWLVRLTGFGMVAVLAGGVVAGIAAFGLYREAASDLPEHAWLADYQPPQMSRIYAANSGLMAELATERRVFLPINAIPPRLQAAFVAAEDQNFWTHPGVDFLALGRATVQNVEGMMSGRRALGASTITQQVAKNMLVGNDRTILRKVREAILAFRLESAMPKERILEIYLNEIFLGQQAYGVASAAMNYFNKGLDELTLGEMAFLGALPKAPNNYNPARFADAAKIRRDWVLDRMAEDGAVTRAEADAAKQEPIVARGRVRPDLVGTGQYFNEEVRRELVARFGEDQTNMGGLVVRTSMDPELQRATEKALQDGLMSYDRRRGGWRGAVAEISPASTEWMPQLEEVRRPAGTPEGWRLAVALTVNAGEARLSWLERPDGRAQAQPRQGVLPLADVSGWARPVNAQGRLGALPRRMGDVLKPGDVVLVEPRAQGNNAQGNGPVRVSLRQVPQIEGAIVALDPATGRVISMAGGWSFEKSWFNRATQALRQPGSSFKPFVYLPALEMGIPPNQRLLDGPIEIMTPQGLWKPGNYSGAPRGWVTMRTAIQQSLNLVTIRLAQEVGIGRVAETAARFHVIPNMPRVLSMSLGAGETTVMRMAAAYASFVNGGKEVSPTLIDTVQDRFGKLVWRADNRRCQGCEAGPEAEPPKLLDERKQITDPIAAYQMVSLLQGVVQYGSGRRAGEGLNRPVAGKTGTTNDYMDNWFVGFTPDIVVAVWIGFDEPRSLGSGEAGGVNAAPVFHDVVAAALKDSPPVPFRAPPGVALVRTQIEGGQTILEAFRPGTEHAARPPIGEGQMSTNTPVGADNSLGGLY</sequence>
<dbReference type="InterPro" id="IPR012340">
    <property type="entry name" value="NA-bd_OB-fold"/>
</dbReference>
<evidence type="ECO:0000259" key="29">
    <source>
        <dbReference type="Pfam" id="PF00912"/>
    </source>
</evidence>
<keyword evidence="21" id="KW-0511">Multifunctional enzyme</keyword>
<dbReference type="InterPro" id="IPR031376">
    <property type="entry name" value="PCB_OB"/>
</dbReference>
<dbReference type="Pfam" id="PF00905">
    <property type="entry name" value="Transpeptidase"/>
    <property type="match status" value="1"/>
</dbReference>
<keyword evidence="7" id="KW-1003">Cell membrane</keyword>
<keyword evidence="9" id="KW-0121">Carboxypeptidase</keyword>
<keyword evidence="19 27" id="KW-0472">Membrane</keyword>
<dbReference type="InterPro" id="IPR036950">
    <property type="entry name" value="PBP_transglycosylase"/>
</dbReference>
<keyword evidence="17" id="KW-0573">Peptidoglycan synthesis</keyword>
<comment type="catalytic activity">
    <reaction evidence="23">
        <text>Preferential cleavage: (Ac)2-L-Lys-D-Ala-|-D-Ala. Also transpeptidation of peptidyl-alanyl moieties that are N-acyl substituents of D-alanine.</text>
        <dbReference type="EC" id="3.4.16.4"/>
    </reaction>
</comment>
<evidence type="ECO:0000256" key="25">
    <source>
        <dbReference type="ARBA" id="ARBA00049902"/>
    </source>
</evidence>
<keyword evidence="22" id="KW-0961">Cell wall biogenesis/degradation</keyword>
<dbReference type="NCBIfam" id="TIGR02074">
    <property type="entry name" value="PBP_1a_fam"/>
    <property type="match status" value="1"/>
</dbReference>
<dbReference type="SUPFAM" id="SSF53955">
    <property type="entry name" value="Lysozyme-like"/>
    <property type="match status" value="1"/>
</dbReference>
<keyword evidence="8" id="KW-0997">Cell inner membrane</keyword>
<accession>A0ABV7FXR9</accession>
<proteinExistence type="inferred from homology"/>
<keyword evidence="16" id="KW-0735">Signal-anchor</keyword>
<evidence type="ECO:0000259" key="30">
    <source>
        <dbReference type="Pfam" id="PF17092"/>
    </source>
</evidence>
<keyword evidence="10" id="KW-0645">Protease</keyword>
<evidence type="ECO:0000256" key="13">
    <source>
        <dbReference type="ARBA" id="ARBA00022692"/>
    </source>
</evidence>
<evidence type="ECO:0000256" key="6">
    <source>
        <dbReference type="ARBA" id="ARBA00018638"/>
    </source>
</evidence>
<evidence type="ECO:0000256" key="14">
    <source>
        <dbReference type="ARBA" id="ARBA00022801"/>
    </source>
</evidence>
<dbReference type="InterPro" id="IPR023346">
    <property type="entry name" value="Lysozyme-like_dom_sf"/>
</dbReference>
<evidence type="ECO:0000313" key="32">
    <source>
        <dbReference type="Proteomes" id="UP001595593"/>
    </source>
</evidence>
<keyword evidence="32" id="KW-1185">Reference proteome</keyword>
<evidence type="ECO:0000256" key="4">
    <source>
        <dbReference type="ARBA" id="ARBA00007739"/>
    </source>
</evidence>
<feature type="domain" description="Penicillin-binding protein transpeptidase" evidence="28">
    <location>
        <begin position="503"/>
        <end position="792"/>
    </location>
</feature>
<keyword evidence="20" id="KW-0046">Antibiotic resistance</keyword>
<evidence type="ECO:0000256" key="24">
    <source>
        <dbReference type="ARBA" id="ARBA00044770"/>
    </source>
</evidence>
<comment type="catalytic activity">
    <reaction evidence="25">
        <text>[GlcNAc-(1-&gt;4)-Mur2Ac(oyl-L-Ala-gamma-D-Glu-L-Lys-D-Ala-D-Ala)](n)-di-trans,octa-cis-undecaprenyl diphosphate + beta-D-GlcNAc-(1-&gt;4)-Mur2Ac(oyl-L-Ala-gamma-D-Glu-L-Lys-D-Ala-D-Ala)-di-trans,octa-cis-undecaprenyl diphosphate = [GlcNAc-(1-&gt;4)-Mur2Ac(oyl-L-Ala-gamma-D-Glu-L-Lys-D-Ala-D-Ala)](n+1)-di-trans,octa-cis-undecaprenyl diphosphate + di-trans,octa-cis-undecaprenyl diphosphate + H(+)</text>
        <dbReference type="Rhea" id="RHEA:23708"/>
        <dbReference type="Rhea" id="RHEA-COMP:9602"/>
        <dbReference type="Rhea" id="RHEA-COMP:9603"/>
        <dbReference type="ChEBI" id="CHEBI:15378"/>
        <dbReference type="ChEBI" id="CHEBI:58405"/>
        <dbReference type="ChEBI" id="CHEBI:60033"/>
        <dbReference type="ChEBI" id="CHEBI:78435"/>
        <dbReference type="EC" id="2.4.99.28"/>
    </reaction>
</comment>
<gene>
    <name evidence="31" type="ORF">ACFOD4_08980</name>
</gene>